<evidence type="ECO:0000313" key="2">
    <source>
        <dbReference type="EMBL" id="OIQ92333.1"/>
    </source>
</evidence>
<gene>
    <name evidence="2" type="ORF">GALL_257680</name>
</gene>
<organism evidence="2">
    <name type="scientific">mine drainage metagenome</name>
    <dbReference type="NCBI Taxonomy" id="410659"/>
    <lineage>
        <taxon>unclassified sequences</taxon>
        <taxon>metagenomes</taxon>
        <taxon>ecological metagenomes</taxon>
    </lineage>
</organism>
<feature type="compositionally biased region" description="Polar residues" evidence="1">
    <location>
        <begin position="240"/>
        <end position="254"/>
    </location>
</feature>
<accession>A0A1J5RW31</accession>
<dbReference type="AlphaFoldDB" id="A0A1J5RW31"/>
<name>A0A1J5RW31_9ZZZZ</name>
<protein>
    <recommendedName>
        <fullName evidence="3">Outer membrane lipoprotein-sorting protein</fullName>
    </recommendedName>
</protein>
<proteinExistence type="predicted"/>
<reference evidence="2" key="1">
    <citation type="submission" date="2016-10" db="EMBL/GenBank/DDBJ databases">
        <title>Sequence of Gallionella enrichment culture.</title>
        <authorList>
            <person name="Poehlein A."/>
            <person name="Muehling M."/>
            <person name="Daniel R."/>
        </authorList>
    </citation>
    <scope>NUCLEOTIDE SEQUENCE</scope>
</reference>
<sequence>MSFRWLLLGLLLVSHGFADQQADRIAAIHVAAIGGDEALKALTSLRATGDIQIAGQTIAMTMVAQAPNHVWVETRTPGLISTQGYNGKDAPWQCVDHAQTKTVSTMDSLAANEFIADADFYDPLYEAAQRGYTLKAMESLTVGGKTYLRIHVSNANSTPFELWLDPDTYLIVRQVRMRLLPDGREVPIETRFSDFRPVGGVLMAFTISTYADHRKLHETDLASIAPNPPIEPGLFDIPSQPANQDKNSNPFALH</sequence>
<feature type="region of interest" description="Disordered" evidence="1">
    <location>
        <begin position="232"/>
        <end position="254"/>
    </location>
</feature>
<evidence type="ECO:0000256" key="1">
    <source>
        <dbReference type="SAM" id="MobiDB-lite"/>
    </source>
</evidence>
<comment type="caution">
    <text evidence="2">The sequence shown here is derived from an EMBL/GenBank/DDBJ whole genome shotgun (WGS) entry which is preliminary data.</text>
</comment>
<evidence type="ECO:0008006" key="3">
    <source>
        <dbReference type="Google" id="ProtNLM"/>
    </source>
</evidence>
<dbReference type="EMBL" id="MLJW01000235">
    <property type="protein sequence ID" value="OIQ92333.1"/>
    <property type="molecule type" value="Genomic_DNA"/>
</dbReference>